<proteinExistence type="predicted"/>
<dbReference type="SUPFAM" id="SSF51735">
    <property type="entry name" value="NAD(P)-binding Rossmann-fold domains"/>
    <property type="match status" value="1"/>
</dbReference>
<accession>A0A382RRK6</accession>
<name>A0A382RRK6_9ZZZZ</name>
<reference evidence="3" key="1">
    <citation type="submission" date="2018-05" db="EMBL/GenBank/DDBJ databases">
        <authorList>
            <person name="Lanie J.A."/>
            <person name="Ng W.-L."/>
            <person name="Kazmierczak K.M."/>
            <person name="Andrzejewski T.M."/>
            <person name="Davidsen T.M."/>
            <person name="Wayne K.J."/>
            <person name="Tettelin H."/>
            <person name="Glass J.I."/>
            <person name="Rusch D."/>
            <person name="Podicherti R."/>
            <person name="Tsui H.-C.T."/>
            <person name="Winkler M.E."/>
        </authorList>
    </citation>
    <scope>NUCLEOTIDE SEQUENCE</scope>
</reference>
<dbReference type="Gene3D" id="3.40.50.720">
    <property type="entry name" value="NAD(P)-binding Rossmann-like Domain"/>
    <property type="match status" value="1"/>
</dbReference>
<feature type="domain" description="Pyrroline-5-carboxylate reductase catalytic N-terminal" evidence="2">
    <location>
        <begin position="6"/>
        <end position="68"/>
    </location>
</feature>
<organism evidence="3">
    <name type="scientific">marine metagenome</name>
    <dbReference type="NCBI Taxonomy" id="408172"/>
    <lineage>
        <taxon>unclassified sequences</taxon>
        <taxon>metagenomes</taxon>
        <taxon>ecological metagenomes</taxon>
    </lineage>
</organism>
<keyword evidence="1" id="KW-0560">Oxidoreductase</keyword>
<dbReference type="Pfam" id="PF03807">
    <property type="entry name" value="F420_oxidored"/>
    <property type="match status" value="1"/>
</dbReference>
<dbReference type="GO" id="GO:0016491">
    <property type="term" value="F:oxidoreductase activity"/>
    <property type="evidence" value="ECO:0007669"/>
    <property type="project" value="UniProtKB-KW"/>
</dbReference>
<evidence type="ECO:0000313" key="3">
    <source>
        <dbReference type="EMBL" id="SVC99271.1"/>
    </source>
</evidence>
<sequence length="156" mass="16056">VIGSRTPDSERLGDLVAEIGNGVEAAGLSNSVVGADVIVLAVPWKAAKDSVMALGDLSGQTVIDATNPFVKGLNMGVSQDESGGEFVAGWAIGANVVKALNIVDARLLDGRKLDGREISIPICGDDEESKQIVIRLIAELGFDTVDAGALSNSILL</sequence>
<protein>
    <recommendedName>
        <fullName evidence="2">Pyrroline-5-carboxylate reductase catalytic N-terminal domain-containing protein</fullName>
    </recommendedName>
</protein>
<dbReference type="PANTHER" id="PTHR14239">
    <property type="entry name" value="DUDULIN-RELATED"/>
    <property type="match status" value="1"/>
</dbReference>
<dbReference type="EMBL" id="UINC01123056">
    <property type="protein sequence ID" value="SVC99271.1"/>
    <property type="molecule type" value="Genomic_DNA"/>
</dbReference>
<evidence type="ECO:0000256" key="1">
    <source>
        <dbReference type="ARBA" id="ARBA00023002"/>
    </source>
</evidence>
<evidence type="ECO:0000259" key="2">
    <source>
        <dbReference type="Pfam" id="PF03807"/>
    </source>
</evidence>
<dbReference type="AlphaFoldDB" id="A0A382RRK6"/>
<feature type="non-terminal residue" evidence="3">
    <location>
        <position position="156"/>
    </location>
</feature>
<feature type="non-terminal residue" evidence="3">
    <location>
        <position position="1"/>
    </location>
</feature>
<dbReference type="InterPro" id="IPR028939">
    <property type="entry name" value="P5C_Rdtase_cat_N"/>
</dbReference>
<dbReference type="InterPro" id="IPR036291">
    <property type="entry name" value="NAD(P)-bd_dom_sf"/>
</dbReference>
<dbReference type="InterPro" id="IPR051267">
    <property type="entry name" value="STEAP_metalloreductase"/>
</dbReference>
<gene>
    <name evidence="3" type="ORF">METZ01_LOCUS352125</name>
</gene>